<protein>
    <submittedName>
        <fullName evidence="2 4">Uncharacterized protein</fullName>
    </submittedName>
</protein>
<sequence length="173" mass="19278">MSDTDERSGLLDGHTGRRFVERRKSYSGSQRKRTGDSEASSIPMSACERSRSMCDGDTDVQSAEAAATIHRPTYDIHDVDMLLRDDDNESSPLLYGTGSLPTVLLDDDRYTATDIDESILPAASTLSEGGRLTTHESKKRRRTARKRHVSDLTLKPTKKTRFSLYLIFSSISC</sequence>
<evidence type="ECO:0000313" key="2">
    <source>
        <dbReference type="EMBL" id="VDM49125.1"/>
    </source>
</evidence>
<evidence type="ECO:0000313" key="4">
    <source>
        <dbReference type="WBParaSite" id="TCNE_0001780501-mRNA-1"/>
    </source>
</evidence>
<gene>
    <name evidence="2" type="ORF">TCNE_LOCUS17804</name>
</gene>
<feature type="compositionally biased region" description="Basic and acidic residues" evidence="1">
    <location>
        <begin position="1"/>
        <end position="24"/>
    </location>
</feature>
<dbReference type="WBParaSite" id="TCNE_0001780501-mRNA-1">
    <property type="protein sequence ID" value="TCNE_0001780501-mRNA-1"/>
    <property type="gene ID" value="TCNE_0001780501"/>
</dbReference>
<dbReference type="Proteomes" id="UP000050794">
    <property type="component" value="Unassembled WGS sequence"/>
</dbReference>
<feature type="region of interest" description="Disordered" evidence="1">
    <location>
        <begin position="126"/>
        <end position="150"/>
    </location>
</feature>
<reference evidence="2 3" key="2">
    <citation type="submission" date="2018-11" db="EMBL/GenBank/DDBJ databases">
        <authorList>
            <consortium name="Pathogen Informatics"/>
        </authorList>
    </citation>
    <scope>NUCLEOTIDE SEQUENCE [LARGE SCALE GENOMIC DNA]</scope>
</reference>
<dbReference type="EMBL" id="UYWY01024809">
    <property type="protein sequence ID" value="VDM49125.1"/>
    <property type="molecule type" value="Genomic_DNA"/>
</dbReference>
<feature type="region of interest" description="Disordered" evidence="1">
    <location>
        <begin position="1"/>
        <end position="59"/>
    </location>
</feature>
<reference evidence="4" key="1">
    <citation type="submission" date="2016-06" db="UniProtKB">
        <authorList>
            <consortium name="WormBaseParasite"/>
        </authorList>
    </citation>
    <scope>IDENTIFICATION</scope>
</reference>
<accession>A0A183VAN4</accession>
<organism evidence="3 4">
    <name type="scientific">Toxocara canis</name>
    <name type="common">Canine roundworm</name>
    <dbReference type="NCBI Taxonomy" id="6265"/>
    <lineage>
        <taxon>Eukaryota</taxon>
        <taxon>Metazoa</taxon>
        <taxon>Ecdysozoa</taxon>
        <taxon>Nematoda</taxon>
        <taxon>Chromadorea</taxon>
        <taxon>Rhabditida</taxon>
        <taxon>Spirurina</taxon>
        <taxon>Ascaridomorpha</taxon>
        <taxon>Ascaridoidea</taxon>
        <taxon>Toxocaridae</taxon>
        <taxon>Toxocara</taxon>
    </lineage>
</organism>
<name>A0A183VAN4_TOXCA</name>
<keyword evidence="3" id="KW-1185">Reference proteome</keyword>
<evidence type="ECO:0000256" key="1">
    <source>
        <dbReference type="SAM" id="MobiDB-lite"/>
    </source>
</evidence>
<proteinExistence type="predicted"/>
<evidence type="ECO:0000313" key="3">
    <source>
        <dbReference type="Proteomes" id="UP000050794"/>
    </source>
</evidence>
<feature type="compositionally biased region" description="Basic residues" evidence="1">
    <location>
        <begin position="137"/>
        <end position="148"/>
    </location>
</feature>
<dbReference type="AlphaFoldDB" id="A0A183VAN4"/>